<evidence type="ECO:0000313" key="2">
    <source>
        <dbReference type="EnsemblPlants" id="OMERI09G08470.1"/>
    </source>
</evidence>
<proteinExistence type="predicted"/>
<accession>A0A0E0ESD1</accession>
<feature type="compositionally biased region" description="Low complexity" evidence="1">
    <location>
        <begin position="70"/>
        <end position="87"/>
    </location>
</feature>
<keyword evidence="3" id="KW-1185">Reference proteome</keyword>
<evidence type="ECO:0000313" key="3">
    <source>
        <dbReference type="Proteomes" id="UP000008021"/>
    </source>
</evidence>
<sequence>MAHRGEIRKNAAVAAADRLVLAPDLVIRSGGCWVPRRRERGKRMLQRTERRCVVGCLLHHRRGVDGAEDSTASAGECGGEATAGERD</sequence>
<reference evidence="2" key="2">
    <citation type="submission" date="2018-05" db="EMBL/GenBank/DDBJ databases">
        <title>OmerRS3 (Oryza meridionalis Reference Sequence Version 3).</title>
        <authorList>
            <person name="Zhang J."/>
            <person name="Kudrna D."/>
            <person name="Lee S."/>
            <person name="Talag J."/>
            <person name="Welchert J."/>
            <person name="Wing R.A."/>
        </authorList>
    </citation>
    <scope>NUCLEOTIDE SEQUENCE [LARGE SCALE GENOMIC DNA]</scope>
    <source>
        <strain evidence="2">cv. OR44</strain>
    </source>
</reference>
<organism evidence="2">
    <name type="scientific">Oryza meridionalis</name>
    <dbReference type="NCBI Taxonomy" id="40149"/>
    <lineage>
        <taxon>Eukaryota</taxon>
        <taxon>Viridiplantae</taxon>
        <taxon>Streptophyta</taxon>
        <taxon>Embryophyta</taxon>
        <taxon>Tracheophyta</taxon>
        <taxon>Spermatophyta</taxon>
        <taxon>Magnoliopsida</taxon>
        <taxon>Liliopsida</taxon>
        <taxon>Poales</taxon>
        <taxon>Poaceae</taxon>
        <taxon>BOP clade</taxon>
        <taxon>Oryzoideae</taxon>
        <taxon>Oryzeae</taxon>
        <taxon>Oryzinae</taxon>
        <taxon>Oryza</taxon>
    </lineage>
</organism>
<protein>
    <submittedName>
        <fullName evidence="2">Uncharacterized protein</fullName>
    </submittedName>
</protein>
<dbReference type="Gramene" id="OMERI09G08470.1">
    <property type="protein sequence ID" value="OMERI09G08470.1"/>
    <property type="gene ID" value="OMERI09G08470"/>
</dbReference>
<dbReference type="Proteomes" id="UP000008021">
    <property type="component" value="Chromosome 9"/>
</dbReference>
<feature type="region of interest" description="Disordered" evidence="1">
    <location>
        <begin position="64"/>
        <end position="87"/>
    </location>
</feature>
<dbReference type="AlphaFoldDB" id="A0A0E0ESD1"/>
<dbReference type="EnsemblPlants" id="OMERI09G08470.1">
    <property type="protein sequence ID" value="OMERI09G08470.1"/>
    <property type="gene ID" value="OMERI09G08470"/>
</dbReference>
<dbReference type="HOGENOM" id="CLU_2487225_0_0_1"/>
<evidence type="ECO:0000256" key="1">
    <source>
        <dbReference type="SAM" id="MobiDB-lite"/>
    </source>
</evidence>
<name>A0A0E0ESD1_9ORYZ</name>
<reference evidence="2" key="1">
    <citation type="submission" date="2015-04" db="UniProtKB">
        <authorList>
            <consortium name="EnsemblPlants"/>
        </authorList>
    </citation>
    <scope>IDENTIFICATION</scope>
</reference>